<organism evidence="1 2">
    <name type="scientific">Halochromatium glycolicum</name>
    <dbReference type="NCBI Taxonomy" id="85075"/>
    <lineage>
        <taxon>Bacteria</taxon>
        <taxon>Pseudomonadati</taxon>
        <taxon>Pseudomonadota</taxon>
        <taxon>Gammaproteobacteria</taxon>
        <taxon>Chromatiales</taxon>
        <taxon>Chromatiaceae</taxon>
        <taxon>Halochromatium</taxon>
    </lineage>
</organism>
<proteinExistence type="predicted"/>
<dbReference type="RefSeq" id="WP_200344944.1">
    <property type="nucleotide sequence ID" value="NZ_NRSJ01000005.1"/>
</dbReference>
<dbReference type="EMBL" id="NRSJ01000005">
    <property type="protein sequence ID" value="MBK1703764.1"/>
    <property type="molecule type" value="Genomic_DNA"/>
</dbReference>
<evidence type="ECO:0000313" key="2">
    <source>
        <dbReference type="Proteomes" id="UP001296776"/>
    </source>
</evidence>
<dbReference type="AlphaFoldDB" id="A0AAJ0U1X0"/>
<comment type="caution">
    <text evidence="1">The sequence shown here is derived from an EMBL/GenBank/DDBJ whole genome shotgun (WGS) entry which is preliminary data.</text>
</comment>
<accession>A0AAJ0U1X0</accession>
<evidence type="ECO:0000313" key="1">
    <source>
        <dbReference type="EMBL" id="MBK1703764.1"/>
    </source>
</evidence>
<protein>
    <recommendedName>
        <fullName evidence="3">PBP domain-containing protein</fullName>
    </recommendedName>
</protein>
<dbReference type="Proteomes" id="UP001296776">
    <property type="component" value="Unassembled WGS sequence"/>
</dbReference>
<name>A0AAJ0U1X0_9GAMM</name>
<dbReference type="SUPFAM" id="SSF53850">
    <property type="entry name" value="Periplasmic binding protein-like II"/>
    <property type="match status" value="1"/>
</dbReference>
<sequence length="132" mass="14992">MSLLAAAWLPEAPSAQQIIVNPETEVSAIDRNRARLIFTMRINQWRNQKPVTVFVLPDDTSLHQSFAKGALQVYPYQLRRTWDRQVFSGTGQAPREVANEDEMIERVRQTVGAIGYISDQRDVPGVKVIEVQ</sequence>
<dbReference type="Gene3D" id="3.40.190.10">
    <property type="entry name" value="Periplasmic binding protein-like II"/>
    <property type="match status" value="1"/>
</dbReference>
<reference evidence="1" key="1">
    <citation type="submission" date="2017-08" db="EMBL/GenBank/DDBJ databases">
        <authorList>
            <person name="Imhoff J.F."/>
            <person name="Rahn T."/>
            <person name="Kuenzel S."/>
            <person name="Neulinger S.C."/>
        </authorList>
    </citation>
    <scope>NUCLEOTIDE SEQUENCE</scope>
    <source>
        <strain evidence="1">DSM 11080</strain>
    </source>
</reference>
<keyword evidence="2" id="KW-1185">Reference proteome</keyword>
<reference evidence="1" key="2">
    <citation type="journal article" date="2020" name="Microorganisms">
        <title>Osmotic Adaptation and Compatible Solute Biosynthesis of Phototrophic Bacteria as Revealed from Genome Analyses.</title>
        <authorList>
            <person name="Imhoff J.F."/>
            <person name="Rahn T."/>
            <person name="Kunzel S."/>
            <person name="Keller A."/>
            <person name="Neulinger S.C."/>
        </authorList>
    </citation>
    <scope>NUCLEOTIDE SEQUENCE</scope>
    <source>
        <strain evidence="1">DSM 11080</strain>
    </source>
</reference>
<evidence type="ECO:0008006" key="3">
    <source>
        <dbReference type="Google" id="ProtNLM"/>
    </source>
</evidence>
<gene>
    <name evidence="1" type="ORF">CKO40_04205</name>
</gene>